<keyword evidence="5" id="KW-1185">Reference proteome</keyword>
<feature type="domain" description="DYW" evidence="3">
    <location>
        <begin position="597"/>
        <end position="689"/>
    </location>
</feature>
<accession>A0A9Q0K255</accession>
<protein>
    <recommendedName>
        <fullName evidence="3">DYW domain-containing protein</fullName>
    </recommendedName>
</protein>
<gene>
    <name evidence="4" type="ORF">NE237_019942</name>
</gene>
<sequence length="689" mass="76735">MKLIPTKVHTNLPPHISQKLFKLYLNSGDLGNARQLFNKIPEPDPRSWTLLISAFTKKGLPQESLKLYAELRTRNVKPDELVLLSAIKACAASADLIKAKEIHEDAIRYGFCSDLVLGNALIDMYGKCRFLVGARKVFDELPTKDVISWTSICSCYVHCGFPREALQVIREMGSTGMRPNSITVSSILPASSALKDLSSGREIHGFVVRNGMGENVFVSSGLVDMYANCLSMLQAQTIFDNMSNRDTVSWNVILTAHFSNGGFEKGLSIFHQMSTARVKLNSASWNAVISGCAQNGRNEQALELFVQMQDSGYKPNHITVSSLLPACSNLESLRGGKEIHGYSFRHQIIADVTAGTALIFMYAKCGDLELSRRVFDMLSRRDTIAWNTMIMANSMHGNGKEALSVFQKMIDSGVKPNHVTFTGVLSGCSHSQLVEEGSLIFNSMSRDYFIEPDADHYSCLVDILSRAGFLDKAYDLIQKMPMEPTACAWGALLGSCRVYKNVELGQMAAHKLFEIEPDNAGNYVLLSNIFVNAKLWGEASQIRKLMRDKGIMKVPGCSWVQVKNQVYNFVVGDKRNDQSDQIYRFLDELGEKMRLAGYTPDTDFVLQDVDQEEKEEVLCNHSERLAVAFGILNLNGGSSVKVFKNLRICGDCHSAIKFMSKIVGIQITVRDSLRFHHFSCGLCSCKDFW</sequence>
<dbReference type="AlphaFoldDB" id="A0A9Q0K255"/>
<evidence type="ECO:0000313" key="5">
    <source>
        <dbReference type="Proteomes" id="UP001141806"/>
    </source>
</evidence>
<dbReference type="GO" id="GO:0009451">
    <property type="term" value="P:RNA modification"/>
    <property type="evidence" value="ECO:0007669"/>
    <property type="project" value="InterPro"/>
</dbReference>
<dbReference type="Proteomes" id="UP001141806">
    <property type="component" value="Unassembled WGS sequence"/>
</dbReference>
<dbReference type="Pfam" id="PF20431">
    <property type="entry name" value="E_motif"/>
    <property type="match status" value="1"/>
</dbReference>
<comment type="caution">
    <text evidence="4">The sequence shown here is derived from an EMBL/GenBank/DDBJ whole genome shotgun (WGS) entry which is preliminary data.</text>
</comment>
<dbReference type="PROSITE" id="PS51375">
    <property type="entry name" value="PPR"/>
    <property type="match status" value="5"/>
</dbReference>
<feature type="repeat" description="PPR" evidence="2">
    <location>
        <begin position="44"/>
        <end position="78"/>
    </location>
</feature>
<dbReference type="FunFam" id="1.25.40.10:FF:000366">
    <property type="entry name" value="Pentatricopeptide (PPR) repeat-containing protein"/>
    <property type="match status" value="1"/>
</dbReference>
<dbReference type="InterPro" id="IPR032867">
    <property type="entry name" value="DYW_dom"/>
</dbReference>
<dbReference type="Pfam" id="PF14432">
    <property type="entry name" value="DYW_deaminase"/>
    <property type="match status" value="1"/>
</dbReference>
<feature type="repeat" description="PPR" evidence="2">
    <location>
        <begin position="382"/>
        <end position="416"/>
    </location>
</feature>
<dbReference type="NCBIfam" id="TIGR00756">
    <property type="entry name" value="PPR"/>
    <property type="match status" value="5"/>
</dbReference>
<dbReference type="InterPro" id="IPR002885">
    <property type="entry name" value="PPR_rpt"/>
</dbReference>
<dbReference type="OrthoDB" id="428658at2759"/>
<dbReference type="FunFam" id="1.25.40.10:FF:000031">
    <property type="entry name" value="Pentatricopeptide repeat-containing protein mitochondrial"/>
    <property type="match status" value="1"/>
</dbReference>
<dbReference type="EMBL" id="JAMYWD010000009">
    <property type="protein sequence ID" value="KAJ4960032.1"/>
    <property type="molecule type" value="Genomic_DNA"/>
</dbReference>
<dbReference type="InterPro" id="IPR011990">
    <property type="entry name" value="TPR-like_helical_dom_sf"/>
</dbReference>
<dbReference type="GO" id="GO:0008270">
    <property type="term" value="F:zinc ion binding"/>
    <property type="evidence" value="ECO:0007669"/>
    <property type="project" value="InterPro"/>
</dbReference>
<name>A0A9Q0K255_9MAGN</name>
<dbReference type="PANTHER" id="PTHR47926">
    <property type="entry name" value="PENTATRICOPEPTIDE REPEAT-CONTAINING PROTEIN"/>
    <property type="match status" value="1"/>
</dbReference>
<evidence type="ECO:0000256" key="1">
    <source>
        <dbReference type="ARBA" id="ARBA00022737"/>
    </source>
</evidence>
<organism evidence="4 5">
    <name type="scientific">Protea cynaroides</name>
    <dbReference type="NCBI Taxonomy" id="273540"/>
    <lineage>
        <taxon>Eukaryota</taxon>
        <taxon>Viridiplantae</taxon>
        <taxon>Streptophyta</taxon>
        <taxon>Embryophyta</taxon>
        <taxon>Tracheophyta</taxon>
        <taxon>Spermatophyta</taxon>
        <taxon>Magnoliopsida</taxon>
        <taxon>Proteales</taxon>
        <taxon>Proteaceae</taxon>
        <taxon>Protea</taxon>
    </lineage>
</organism>
<dbReference type="FunFam" id="1.25.40.10:FF:000344">
    <property type="entry name" value="Pentatricopeptide repeat-containing protein"/>
    <property type="match status" value="1"/>
</dbReference>
<evidence type="ECO:0000313" key="4">
    <source>
        <dbReference type="EMBL" id="KAJ4960032.1"/>
    </source>
</evidence>
<feature type="repeat" description="PPR" evidence="2">
    <location>
        <begin position="145"/>
        <end position="179"/>
    </location>
</feature>
<dbReference type="Pfam" id="PF13041">
    <property type="entry name" value="PPR_2"/>
    <property type="match status" value="2"/>
</dbReference>
<dbReference type="FunFam" id="1.25.40.10:FF:003116">
    <property type="entry name" value="Uncharacterized protein"/>
    <property type="match status" value="1"/>
</dbReference>
<evidence type="ECO:0000259" key="3">
    <source>
        <dbReference type="Pfam" id="PF14432"/>
    </source>
</evidence>
<dbReference type="InterPro" id="IPR046848">
    <property type="entry name" value="E_motif"/>
</dbReference>
<dbReference type="InterPro" id="IPR046960">
    <property type="entry name" value="PPR_At4g14850-like_plant"/>
</dbReference>
<dbReference type="Pfam" id="PF01535">
    <property type="entry name" value="PPR"/>
    <property type="match status" value="6"/>
</dbReference>
<feature type="repeat" description="PPR" evidence="2">
    <location>
        <begin position="281"/>
        <end position="315"/>
    </location>
</feature>
<dbReference type="Gene3D" id="1.25.40.10">
    <property type="entry name" value="Tetratricopeptide repeat domain"/>
    <property type="match status" value="3"/>
</dbReference>
<proteinExistence type="predicted"/>
<feature type="repeat" description="PPR" evidence="2">
    <location>
        <begin position="246"/>
        <end position="280"/>
    </location>
</feature>
<keyword evidence="1" id="KW-0677">Repeat</keyword>
<dbReference type="GO" id="GO:0003723">
    <property type="term" value="F:RNA binding"/>
    <property type="evidence" value="ECO:0007669"/>
    <property type="project" value="InterPro"/>
</dbReference>
<dbReference type="PANTHER" id="PTHR47926:SF426">
    <property type="entry name" value="TETRATRICOPEPTIDE-LIKE HELICAL DOMAIN SUPERFAMILY, DYW DOMAIN-CONTAINING PROTEIN"/>
    <property type="match status" value="1"/>
</dbReference>
<reference evidence="4" key="1">
    <citation type="journal article" date="2023" name="Plant J.">
        <title>The genome of the king protea, Protea cynaroides.</title>
        <authorList>
            <person name="Chang J."/>
            <person name="Duong T.A."/>
            <person name="Schoeman C."/>
            <person name="Ma X."/>
            <person name="Roodt D."/>
            <person name="Barker N."/>
            <person name="Li Z."/>
            <person name="Van de Peer Y."/>
            <person name="Mizrachi E."/>
        </authorList>
    </citation>
    <scope>NUCLEOTIDE SEQUENCE</scope>
    <source>
        <tissue evidence="4">Young leaves</tissue>
    </source>
</reference>
<evidence type="ECO:0000256" key="2">
    <source>
        <dbReference type="PROSITE-ProRule" id="PRU00708"/>
    </source>
</evidence>